<dbReference type="EMBL" id="CP113088">
    <property type="protein sequence ID" value="WAC02456.1"/>
    <property type="molecule type" value="Genomic_DNA"/>
</dbReference>
<dbReference type="GO" id="GO:0004553">
    <property type="term" value="F:hydrolase activity, hydrolyzing O-glycosyl compounds"/>
    <property type="evidence" value="ECO:0007669"/>
    <property type="project" value="UniProtKB-ARBA"/>
</dbReference>
<evidence type="ECO:0000313" key="3">
    <source>
        <dbReference type="Proteomes" id="UP001164705"/>
    </source>
</evidence>
<dbReference type="GO" id="GO:0016020">
    <property type="term" value="C:membrane"/>
    <property type="evidence" value="ECO:0007669"/>
    <property type="project" value="InterPro"/>
</dbReference>
<dbReference type="KEGG" id="lnu:N7U66_01720"/>
<dbReference type="PANTHER" id="PTHR23282:SF101">
    <property type="entry name" value="MAM DOMAIN-CONTAINING PROTEIN"/>
    <property type="match status" value="1"/>
</dbReference>
<organism evidence="2 3">
    <name type="scientific">Lacinutrix neustonica</name>
    <dbReference type="NCBI Taxonomy" id="2980107"/>
    <lineage>
        <taxon>Bacteria</taxon>
        <taxon>Pseudomonadati</taxon>
        <taxon>Bacteroidota</taxon>
        <taxon>Flavobacteriia</taxon>
        <taxon>Flavobacteriales</taxon>
        <taxon>Flavobacteriaceae</taxon>
        <taxon>Lacinutrix</taxon>
    </lineage>
</organism>
<feature type="domain" description="MAM" evidence="1">
    <location>
        <begin position="1"/>
        <end position="157"/>
    </location>
</feature>
<dbReference type="PANTHER" id="PTHR23282">
    <property type="entry name" value="APICAL ENDOSOMAL GLYCOPROTEIN PRECURSOR"/>
    <property type="match status" value="1"/>
</dbReference>
<protein>
    <recommendedName>
        <fullName evidence="1">MAM domain-containing protein</fullName>
    </recommendedName>
</protein>
<keyword evidence="3" id="KW-1185">Reference proteome</keyword>
<dbReference type="SMART" id="SM00137">
    <property type="entry name" value="MAM"/>
    <property type="match status" value="1"/>
</dbReference>
<reference evidence="2" key="1">
    <citation type="submission" date="2022-11" db="EMBL/GenBank/DDBJ databases">
        <title>Lacinutrix neustonica HL-RS19T sp. nov., isolated from the surface microlayer sample of brackish Lake Shihwa.</title>
        <authorList>
            <person name="Choi J.Y."/>
            <person name="Hwang C.Y."/>
        </authorList>
    </citation>
    <scope>NUCLEOTIDE SEQUENCE</scope>
    <source>
        <strain evidence="2">HL-RS19</strain>
    </source>
</reference>
<dbReference type="GO" id="GO:0005975">
    <property type="term" value="P:carbohydrate metabolic process"/>
    <property type="evidence" value="ECO:0007669"/>
    <property type="project" value="UniProtKB-ARBA"/>
</dbReference>
<dbReference type="InterPro" id="IPR013320">
    <property type="entry name" value="ConA-like_dom_sf"/>
</dbReference>
<dbReference type="CDD" id="cd06263">
    <property type="entry name" value="MAM"/>
    <property type="match status" value="1"/>
</dbReference>
<sequence length="302" mass="32623">MIWTGPGDSAAHPLLGTGPSSGADGNFYLYVEASGDGTGFPNKRAILNSPCLDFSALDTPTLVFQYHMQGTAIETLDVEARTNNTGEWVPVFNRTGTQGANWNQASIALSAFAGEASVQLRFNAVTGSGSSGWQSDIAIDAIHIQNDTVTPPSTCDSINFDAFQLLSFSNQDAAGNYTASGTTLALQNNTWKYIPLNYTVTPNTVIAFDFSSTSEGEIHGLGFENDNTLSSTRYFKVHGNQNYGVTNYNNYVSGTKNYIIPVGAFYTGNMDRLVFINDNDAGSEITPLFPMSKFMKDRVEVL</sequence>
<dbReference type="Gene3D" id="2.60.120.200">
    <property type="match status" value="1"/>
</dbReference>
<proteinExistence type="predicted"/>
<dbReference type="Proteomes" id="UP001164705">
    <property type="component" value="Chromosome"/>
</dbReference>
<dbReference type="AlphaFoldDB" id="A0A9E8MW53"/>
<dbReference type="RefSeq" id="WP_267677053.1">
    <property type="nucleotide sequence ID" value="NZ_CP113088.1"/>
</dbReference>
<dbReference type="InterPro" id="IPR051560">
    <property type="entry name" value="MAM_domain-containing"/>
</dbReference>
<dbReference type="PROSITE" id="PS50060">
    <property type="entry name" value="MAM_2"/>
    <property type="match status" value="1"/>
</dbReference>
<evidence type="ECO:0000313" key="2">
    <source>
        <dbReference type="EMBL" id="WAC02456.1"/>
    </source>
</evidence>
<evidence type="ECO:0000259" key="1">
    <source>
        <dbReference type="PROSITE" id="PS50060"/>
    </source>
</evidence>
<dbReference type="SUPFAM" id="SSF49899">
    <property type="entry name" value="Concanavalin A-like lectins/glucanases"/>
    <property type="match status" value="1"/>
</dbReference>
<dbReference type="Pfam" id="PF00629">
    <property type="entry name" value="MAM"/>
    <property type="match status" value="1"/>
</dbReference>
<name>A0A9E8MW53_9FLAO</name>
<gene>
    <name evidence="2" type="ORF">N7U66_01720</name>
</gene>
<dbReference type="InterPro" id="IPR000998">
    <property type="entry name" value="MAM_dom"/>
</dbReference>
<accession>A0A9E8MW53</accession>